<dbReference type="InterPro" id="IPR011009">
    <property type="entry name" value="Kinase-like_dom_sf"/>
</dbReference>
<organism evidence="4 5">
    <name type="scientific">Xylaria multiplex</name>
    <dbReference type="NCBI Taxonomy" id="323545"/>
    <lineage>
        <taxon>Eukaryota</taxon>
        <taxon>Fungi</taxon>
        <taxon>Dikarya</taxon>
        <taxon>Ascomycota</taxon>
        <taxon>Pezizomycotina</taxon>
        <taxon>Sordariomycetes</taxon>
        <taxon>Xylariomycetidae</taxon>
        <taxon>Xylariales</taxon>
        <taxon>Xylariaceae</taxon>
        <taxon>Xylaria</taxon>
    </lineage>
</organism>
<evidence type="ECO:0000313" key="4">
    <source>
        <dbReference type="EMBL" id="KAF2964598.1"/>
    </source>
</evidence>
<sequence>MDHWRKLLVQYGVAIFIYRTVSFGPVVSACVAMTMKKEGFEGGPLELEEYTEAGEHYRLVHDDIAARNIMVHERDDRDHLSAHKLVLIDFGMARYEPEGEELESERLNLQDISLIMLTLINPNAHQQMNIDLRDPALDFGIFHDLGMNTFAAPVISQRLYPHLDTELRMILYEAWRFGHEGLEGRHSLMEMFRLTKDGMRKSHAQYGYAIRESDDYIRAILHHLLLEPQDDWD</sequence>
<dbReference type="AlphaFoldDB" id="A0A7C8ILP5"/>
<evidence type="ECO:0000256" key="1">
    <source>
        <dbReference type="ARBA" id="ARBA00012513"/>
    </source>
</evidence>
<evidence type="ECO:0000256" key="2">
    <source>
        <dbReference type="ARBA" id="ARBA00047899"/>
    </source>
</evidence>
<dbReference type="PROSITE" id="PS51257">
    <property type="entry name" value="PROKAR_LIPOPROTEIN"/>
    <property type="match status" value="1"/>
</dbReference>
<evidence type="ECO:0000313" key="5">
    <source>
        <dbReference type="Proteomes" id="UP000481858"/>
    </source>
</evidence>
<dbReference type="EC" id="2.7.11.1" evidence="1"/>
<keyword evidence="5" id="KW-1185">Reference proteome</keyword>
<dbReference type="SUPFAM" id="SSF56112">
    <property type="entry name" value="Protein kinase-like (PK-like)"/>
    <property type="match status" value="1"/>
</dbReference>
<reference evidence="4 5" key="1">
    <citation type="submission" date="2019-12" db="EMBL/GenBank/DDBJ databases">
        <title>Draft genome sequence of the ascomycete Xylaria multiplex DSM 110363.</title>
        <authorList>
            <person name="Buettner E."/>
            <person name="Kellner H."/>
        </authorList>
    </citation>
    <scope>NUCLEOTIDE SEQUENCE [LARGE SCALE GENOMIC DNA]</scope>
    <source>
        <strain evidence="4 5">DSM 110363</strain>
    </source>
</reference>
<dbReference type="InterPro" id="IPR008266">
    <property type="entry name" value="Tyr_kinase_AS"/>
</dbReference>
<dbReference type="PROSITE" id="PS00109">
    <property type="entry name" value="PROTEIN_KINASE_TYR"/>
    <property type="match status" value="1"/>
</dbReference>
<comment type="caution">
    <text evidence="4">The sequence shown here is derived from an EMBL/GenBank/DDBJ whole genome shotgun (WGS) entry which is preliminary data.</text>
</comment>
<dbReference type="OrthoDB" id="4767558at2759"/>
<comment type="catalytic activity">
    <reaction evidence="2">
        <text>L-threonyl-[protein] + ATP = O-phospho-L-threonyl-[protein] + ADP + H(+)</text>
        <dbReference type="Rhea" id="RHEA:46608"/>
        <dbReference type="Rhea" id="RHEA-COMP:11060"/>
        <dbReference type="Rhea" id="RHEA-COMP:11605"/>
        <dbReference type="ChEBI" id="CHEBI:15378"/>
        <dbReference type="ChEBI" id="CHEBI:30013"/>
        <dbReference type="ChEBI" id="CHEBI:30616"/>
        <dbReference type="ChEBI" id="CHEBI:61977"/>
        <dbReference type="ChEBI" id="CHEBI:456216"/>
        <dbReference type="EC" id="2.7.11.1"/>
    </reaction>
</comment>
<name>A0A7C8ILP5_9PEZI</name>
<evidence type="ECO:0000256" key="3">
    <source>
        <dbReference type="ARBA" id="ARBA00048679"/>
    </source>
</evidence>
<dbReference type="Proteomes" id="UP000481858">
    <property type="component" value="Unassembled WGS sequence"/>
</dbReference>
<dbReference type="Gene3D" id="1.10.510.10">
    <property type="entry name" value="Transferase(Phosphotransferase) domain 1"/>
    <property type="match status" value="1"/>
</dbReference>
<gene>
    <name evidence="4" type="ORF">GQX73_g8959</name>
</gene>
<accession>A0A7C8ILP5</accession>
<dbReference type="EMBL" id="WUBL01000144">
    <property type="protein sequence ID" value="KAF2964598.1"/>
    <property type="molecule type" value="Genomic_DNA"/>
</dbReference>
<comment type="catalytic activity">
    <reaction evidence="3">
        <text>L-seryl-[protein] + ATP = O-phospho-L-seryl-[protein] + ADP + H(+)</text>
        <dbReference type="Rhea" id="RHEA:17989"/>
        <dbReference type="Rhea" id="RHEA-COMP:9863"/>
        <dbReference type="Rhea" id="RHEA-COMP:11604"/>
        <dbReference type="ChEBI" id="CHEBI:15378"/>
        <dbReference type="ChEBI" id="CHEBI:29999"/>
        <dbReference type="ChEBI" id="CHEBI:30616"/>
        <dbReference type="ChEBI" id="CHEBI:83421"/>
        <dbReference type="ChEBI" id="CHEBI:456216"/>
        <dbReference type="EC" id="2.7.11.1"/>
    </reaction>
</comment>
<dbReference type="InParanoid" id="A0A7C8ILP5"/>
<protein>
    <recommendedName>
        <fullName evidence="1">non-specific serine/threonine protein kinase</fullName>
        <ecNumber evidence="1">2.7.11.1</ecNumber>
    </recommendedName>
</protein>
<proteinExistence type="predicted"/>
<dbReference type="GO" id="GO:0004674">
    <property type="term" value="F:protein serine/threonine kinase activity"/>
    <property type="evidence" value="ECO:0007669"/>
    <property type="project" value="UniProtKB-EC"/>
</dbReference>